<proteinExistence type="predicted"/>
<evidence type="ECO:0000256" key="1">
    <source>
        <dbReference type="ARBA" id="ARBA00022723"/>
    </source>
</evidence>
<dbReference type="PROSITE" id="PS50865">
    <property type="entry name" value="ZF_MYND_2"/>
    <property type="match status" value="1"/>
</dbReference>
<accession>A0AAV0V3S5</accession>
<evidence type="ECO:0000256" key="4">
    <source>
        <dbReference type="PROSITE-ProRule" id="PRU00134"/>
    </source>
</evidence>
<evidence type="ECO:0000313" key="8">
    <source>
        <dbReference type="Proteomes" id="UP001162029"/>
    </source>
</evidence>
<feature type="compositionally biased region" description="Acidic residues" evidence="5">
    <location>
        <begin position="78"/>
        <end position="96"/>
    </location>
</feature>
<keyword evidence="2 4" id="KW-0863">Zinc-finger</keyword>
<organism evidence="7 8">
    <name type="scientific">Peronospora destructor</name>
    <dbReference type="NCBI Taxonomy" id="86335"/>
    <lineage>
        <taxon>Eukaryota</taxon>
        <taxon>Sar</taxon>
        <taxon>Stramenopiles</taxon>
        <taxon>Oomycota</taxon>
        <taxon>Peronosporomycetes</taxon>
        <taxon>Peronosporales</taxon>
        <taxon>Peronosporaceae</taxon>
        <taxon>Peronospora</taxon>
    </lineage>
</organism>
<evidence type="ECO:0000259" key="6">
    <source>
        <dbReference type="PROSITE" id="PS50865"/>
    </source>
</evidence>
<dbReference type="AlphaFoldDB" id="A0AAV0V3S5"/>
<evidence type="ECO:0000313" key="7">
    <source>
        <dbReference type="EMBL" id="CAI5743816.1"/>
    </source>
</evidence>
<keyword evidence="1" id="KW-0479">Metal-binding</keyword>
<dbReference type="GO" id="GO:0008270">
    <property type="term" value="F:zinc ion binding"/>
    <property type="evidence" value="ECO:0007669"/>
    <property type="project" value="UniProtKB-KW"/>
</dbReference>
<dbReference type="Pfam" id="PF01753">
    <property type="entry name" value="zf-MYND"/>
    <property type="match status" value="1"/>
</dbReference>
<feature type="domain" description="MYND-type" evidence="6">
    <location>
        <begin position="30"/>
        <end position="67"/>
    </location>
</feature>
<protein>
    <recommendedName>
        <fullName evidence="6">MYND-type domain-containing protein</fullName>
    </recommendedName>
</protein>
<feature type="region of interest" description="Disordered" evidence="5">
    <location>
        <begin position="76"/>
        <end position="107"/>
    </location>
</feature>
<evidence type="ECO:0000256" key="3">
    <source>
        <dbReference type="ARBA" id="ARBA00022833"/>
    </source>
</evidence>
<dbReference type="EMBL" id="CANTFM010001936">
    <property type="protein sequence ID" value="CAI5743816.1"/>
    <property type="molecule type" value="Genomic_DNA"/>
</dbReference>
<gene>
    <name evidence="7" type="ORF">PDE001_LOCUS9004</name>
</gene>
<evidence type="ECO:0000256" key="5">
    <source>
        <dbReference type="SAM" id="MobiDB-lite"/>
    </source>
</evidence>
<keyword evidence="3" id="KW-0862">Zinc</keyword>
<evidence type="ECO:0000256" key="2">
    <source>
        <dbReference type="ARBA" id="ARBA00022771"/>
    </source>
</evidence>
<dbReference type="SUPFAM" id="SSF144232">
    <property type="entry name" value="HIT/MYND zinc finger-like"/>
    <property type="match status" value="1"/>
</dbReference>
<dbReference type="PROSITE" id="PS01360">
    <property type="entry name" value="ZF_MYND_1"/>
    <property type="match status" value="1"/>
</dbReference>
<dbReference type="Gene3D" id="6.10.140.2220">
    <property type="match status" value="1"/>
</dbReference>
<sequence length="229" mass="25199">MVDSDSGDELMSRPAKTMRMSFSNDSGKDCAYCAVNDALVACTMCNKTFYCNETCKRRHARVHRNLCIMMRMEREAVEDKEDEESESDDDESDSESENVAHASNAAGRAGAKGIAIPALTPVQIKKLLDLATKTDTMTTNSSLNKLQNQMSQLMADKISGTSTRELEPPGTSLQEIQVLQEKLNELEKKTQAVAFASQRTASIMTVASVYTPLLRVQEILSIEGHGHTN</sequence>
<dbReference type="InterPro" id="IPR002893">
    <property type="entry name" value="Znf_MYND"/>
</dbReference>
<name>A0AAV0V3S5_9STRA</name>
<comment type="caution">
    <text evidence="7">The sequence shown here is derived from an EMBL/GenBank/DDBJ whole genome shotgun (WGS) entry which is preliminary data.</text>
</comment>
<keyword evidence="8" id="KW-1185">Reference proteome</keyword>
<dbReference type="Proteomes" id="UP001162029">
    <property type="component" value="Unassembled WGS sequence"/>
</dbReference>
<reference evidence="7" key="1">
    <citation type="submission" date="2022-12" db="EMBL/GenBank/DDBJ databases">
        <authorList>
            <person name="Webb A."/>
        </authorList>
    </citation>
    <scope>NUCLEOTIDE SEQUENCE</scope>
    <source>
        <strain evidence="7">Pd1</strain>
    </source>
</reference>